<feature type="domain" description="Formyl transferase N-terminal" evidence="7">
    <location>
        <begin position="9"/>
        <end position="186"/>
    </location>
</feature>
<dbReference type="HAMAP" id="MF_01930">
    <property type="entry name" value="PurN"/>
    <property type="match status" value="1"/>
</dbReference>
<dbReference type="NCBIfam" id="TIGR00639">
    <property type="entry name" value="PurN"/>
    <property type="match status" value="1"/>
</dbReference>
<evidence type="ECO:0000256" key="5">
    <source>
        <dbReference type="ARBA" id="ARBA00047664"/>
    </source>
</evidence>
<dbReference type="UniPathway" id="UPA00074">
    <property type="reaction ID" value="UER00126"/>
</dbReference>
<dbReference type="GO" id="GO:0005829">
    <property type="term" value="C:cytosol"/>
    <property type="evidence" value="ECO:0007669"/>
    <property type="project" value="TreeGrafter"/>
</dbReference>
<evidence type="ECO:0000313" key="9">
    <source>
        <dbReference type="Proteomes" id="UP000190896"/>
    </source>
</evidence>
<sequence length="222" mass="24434">MIEQKKLPLVVLISGSGSNLQAIIDGAAADLPVEIRAVISNRTDAYGLERARKAGIATKVLDHKDYADREGYDQALGDLIETYEPGLVILAGFMRILSAEFVSRFHGRMFNIHPSLLPKYRGLHTHKRALDANDELHGASVHFVTEELDGGPLVLQVNVPVEEDDTEESLAARVLTQEHIIYPTAIRWFAEGRLKMNGSQVVKDGIPLDGPVTMSYQEPPPS</sequence>
<comment type="caution">
    <text evidence="8">The sequence shown here is derived from an EMBL/GenBank/DDBJ whole genome shotgun (WGS) entry which is preliminary data.</text>
</comment>
<dbReference type="CDD" id="cd08645">
    <property type="entry name" value="FMT_core_GART"/>
    <property type="match status" value="1"/>
</dbReference>
<feature type="active site" description="Proton donor" evidence="6">
    <location>
        <position position="113"/>
    </location>
</feature>
<dbReference type="PANTHER" id="PTHR43369">
    <property type="entry name" value="PHOSPHORIBOSYLGLYCINAMIDE FORMYLTRANSFERASE"/>
    <property type="match status" value="1"/>
</dbReference>
<dbReference type="PANTHER" id="PTHR43369:SF2">
    <property type="entry name" value="PHOSPHORIBOSYLGLYCINAMIDE FORMYLTRANSFERASE"/>
    <property type="match status" value="1"/>
</dbReference>
<feature type="binding site" evidence="6">
    <location>
        <position position="111"/>
    </location>
    <ligand>
        <name>(6R)-10-formyltetrahydrofolate</name>
        <dbReference type="ChEBI" id="CHEBI:195366"/>
    </ligand>
</feature>
<gene>
    <name evidence="6" type="primary">purN</name>
    <name evidence="8" type="ORF">BOW51_11875</name>
</gene>
<dbReference type="InterPro" id="IPR001555">
    <property type="entry name" value="GART_AS"/>
</dbReference>
<organism evidence="8 9">
    <name type="scientific">Solemya velesiana gill symbiont</name>
    <dbReference type="NCBI Taxonomy" id="1918948"/>
    <lineage>
        <taxon>Bacteria</taxon>
        <taxon>Pseudomonadati</taxon>
        <taxon>Pseudomonadota</taxon>
        <taxon>Gammaproteobacteria</taxon>
        <taxon>sulfur-oxidizing symbionts</taxon>
    </lineage>
</organism>
<feature type="site" description="Raises pKa of active site His" evidence="6">
    <location>
        <position position="149"/>
    </location>
</feature>
<feature type="binding site" evidence="6">
    <location>
        <begin position="17"/>
        <end position="19"/>
    </location>
    <ligand>
        <name>N(1)-(5-phospho-beta-D-ribosyl)glycinamide</name>
        <dbReference type="ChEBI" id="CHEBI:143788"/>
    </ligand>
</feature>
<reference evidence="8 9" key="1">
    <citation type="submission" date="2016-11" db="EMBL/GenBank/DDBJ databases">
        <title>Mixed transmission modes and dynamic genome evolution in an obligate animal-bacterial symbiosis.</title>
        <authorList>
            <person name="Russell S.L."/>
            <person name="Corbett-Detig R.B."/>
            <person name="Cavanaugh C.M."/>
        </authorList>
    </citation>
    <scope>NUCLEOTIDE SEQUENCE [LARGE SCALE GENOMIC DNA]</scope>
    <source>
        <strain evidence="8">Se-Cadez</strain>
    </source>
</reference>
<dbReference type="InterPro" id="IPR036477">
    <property type="entry name" value="Formyl_transf_N_sf"/>
</dbReference>
<comment type="pathway">
    <text evidence="1 6">Purine metabolism; IMP biosynthesis via de novo pathway; N(2)-formyl-N(1)-(5-phospho-D-ribosyl)glycinamide from N(1)-(5-phospho-D-ribosyl)glycinamide (10-formyl THF route): step 1/1.</text>
</comment>
<name>A0A1T2KPG7_9GAMM</name>
<evidence type="ECO:0000256" key="2">
    <source>
        <dbReference type="ARBA" id="ARBA00022679"/>
    </source>
</evidence>
<keyword evidence="3 6" id="KW-0658">Purine biosynthesis</keyword>
<dbReference type="InterPro" id="IPR002376">
    <property type="entry name" value="Formyl_transf_N"/>
</dbReference>
<dbReference type="AlphaFoldDB" id="A0A1T2KPG7"/>
<evidence type="ECO:0000256" key="1">
    <source>
        <dbReference type="ARBA" id="ARBA00005054"/>
    </source>
</evidence>
<evidence type="ECO:0000256" key="4">
    <source>
        <dbReference type="ARBA" id="ARBA00038440"/>
    </source>
</evidence>
<evidence type="ECO:0000313" key="8">
    <source>
        <dbReference type="EMBL" id="OOZ34764.1"/>
    </source>
</evidence>
<comment type="catalytic activity">
    <reaction evidence="5 6">
        <text>N(1)-(5-phospho-beta-D-ribosyl)glycinamide + (6R)-10-formyltetrahydrofolate = N(2)-formyl-N(1)-(5-phospho-beta-D-ribosyl)glycinamide + (6S)-5,6,7,8-tetrahydrofolate + H(+)</text>
        <dbReference type="Rhea" id="RHEA:15053"/>
        <dbReference type="ChEBI" id="CHEBI:15378"/>
        <dbReference type="ChEBI" id="CHEBI:57453"/>
        <dbReference type="ChEBI" id="CHEBI:143788"/>
        <dbReference type="ChEBI" id="CHEBI:147286"/>
        <dbReference type="ChEBI" id="CHEBI:195366"/>
        <dbReference type="EC" id="2.1.2.2"/>
    </reaction>
</comment>
<feature type="binding site" evidence="6">
    <location>
        <begin position="94"/>
        <end position="97"/>
    </location>
    <ligand>
        <name>(6R)-10-formyltetrahydrofolate</name>
        <dbReference type="ChEBI" id="CHEBI:195366"/>
    </ligand>
</feature>
<dbReference type="Gene3D" id="3.40.50.170">
    <property type="entry name" value="Formyl transferase, N-terminal domain"/>
    <property type="match status" value="1"/>
</dbReference>
<feature type="binding site" evidence="6">
    <location>
        <position position="69"/>
    </location>
    <ligand>
        <name>(6R)-10-formyltetrahydrofolate</name>
        <dbReference type="ChEBI" id="CHEBI:195366"/>
    </ligand>
</feature>
<evidence type="ECO:0000259" key="7">
    <source>
        <dbReference type="Pfam" id="PF00551"/>
    </source>
</evidence>
<dbReference type="SUPFAM" id="SSF53328">
    <property type="entry name" value="Formyltransferase"/>
    <property type="match status" value="1"/>
</dbReference>
<comment type="function">
    <text evidence="6">Catalyzes the transfer of a formyl group from 10-formyltetrahydrofolate to 5-phospho-ribosyl-glycinamide (GAR), producing 5-phospho-ribosyl-N-formylglycinamide (FGAR) and tetrahydrofolate.</text>
</comment>
<comment type="similarity">
    <text evidence="4 6">Belongs to the GART family.</text>
</comment>
<dbReference type="EMBL" id="MPRJ01000103">
    <property type="protein sequence ID" value="OOZ34764.1"/>
    <property type="molecule type" value="Genomic_DNA"/>
</dbReference>
<dbReference type="Pfam" id="PF00551">
    <property type="entry name" value="Formyl_trans_N"/>
    <property type="match status" value="1"/>
</dbReference>
<proteinExistence type="inferred from homology"/>
<keyword evidence="9" id="KW-1185">Reference proteome</keyword>
<dbReference type="OrthoDB" id="9806170at2"/>
<dbReference type="GO" id="GO:0004644">
    <property type="term" value="F:phosphoribosylglycinamide formyltransferase activity"/>
    <property type="evidence" value="ECO:0007669"/>
    <property type="project" value="UniProtKB-UniRule"/>
</dbReference>
<dbReference type="EC" id="2.1.2.2" evidence="6"/>
<evidence type="ECO:0000256" key="3">
    <source>
        <dbReference type="ARBA" id="ARBA00022755"/>
    </source>
</evidence>
<keyword evidence="2 6" id="KW-0808">Transferase</keyword>
<accession>A0A1T2KPG7</accession>
<protein>
    <recommendedName>
        <fullName evidence="6">Phosphoribosylglycinamide formyltransferase</fullName>
        <ecNumber evidence="6">2.1.2.2</ecNumber>
    </recommendedName>
    <alternativeName>
        <fullName evidence="6">5'-phosphoribosylglycinamide transformylase</fullName>
    </alternativeName>
    <alternativeName>
        <fullName evidence="6">GAR transformylase</fullName>
        <shortName evidence="6">GART</shortName>
    </alternativeName>
</protein>
<dbReference type="RefSeq" id="WP_078488216.1">
    <property type="nucleotide sequence ID" value="NZ_MPRJ01000103.1"/>
</dbReference>
<dbReference type="Proteomes" id="UP000190896">
    <property type="component" value="Unassembled WGS sequence"/>
</dbReference>
<dbReference type="InterPro" id="IPR004607">
    <property type="entry name" value="GART"/>
</dbReference>
<evidence type="ECO:0000256" key="6">
    <source>
        <dbReference type="HAMAP-Rule" id="MF_01930"/>
    </source>
</evidence>
<dbReference type="GO" id="GO:0006189">
    <property type="term" value="P:'de novo' IMP biosynthetic process"/>
    <property type="evidence" value="ECO:0007669"/>
    <property type="project" value="UniProtKB-UniRule"/>
</dbReference>
<dbReference type="PROSITE" id="PS00373">
    <property type="entry name" value="GART"/>
    <property type="match status" value="1"/>
</dbReference>